<feature type="domain" description="Dynamin N-terminal" evidence="2">
    <location>
        <begin position="382"/>
        <end position="512"/>
    </location>
</feature>
<gene>
    <name evidence="3" type="ORF">D0466_12920</name>
</gene>
<dbReference type="InterPro" id="IPR011990">
    <property type="entry name" value="TPR-like_helical_dom_sf"/>
</dbReference>
<dbReference type="EMBL" id="QVTD01000008">
    <property type="protein sequence ID" value="RFU62851.1"/>
    <property type="molecule type" value="Genomic_DNA"/>
</dbReference>
<evidence type="ECO:0000259" key="2">
    <source>
        <dbReference type="Pfam" id="PF00350"/>
    </source>
</evidence>
<protein>
    <submittedName>
        <fullName evidence="3">GTP-binding protein</fullName>
    </submittedName>
</protein>
<dbReference type="RefSeq" id="WP_117322978.1">
    <property type="nucleotide sequence ID" value="NZ_QVTD01000008.1"/>
</dbReference>
<sequence>MMEENTLISKKYYETLLESDGQVHPIEALSDAFIAEQKKEMPDFMPLRYAQGEVYFHYKDYEAAIFKWGNVMGELEHWAKKNIADAYYEMAILPTAEEMYKSISTDSLVLRSEVALQLFSLYIEEERFDLASRTIKEVVSFHPDYPNVTDLARAFFEEQKDYNSAIELAVNESIRTESLRWFDALQKYVDEGHTKQLPPEYFLQVMQTVFKSDPERFEKLVLSLWSVYKKQKVYFSWLAALNHFFLQAEVGPYDNYPGLSLAFKDTYLELIDGRYFIREIEGLIPDLLSNWLKLADDTHSLFAAAAVLSWSEIFPDIVHSLAVSDAENQLLKSKKSINSLEESRVLFEAIELWAGQRELEISQKDKWLVRELLDLQTRHLLLTGTSGTGKSSFLNTVLGEEIIHNDTSAFVFVKDSDQSGILEISDNEMKDVPGLESISMSRRQRDSLFEIKFPSQFLHQNGLSLIDTPGLNGSDPIKYEIFNLLNACDGLLFVLDAETPFTDRERDTVIEIKRQSPYTQVHFLLNKMDRVYNDQDALRILEETTARIQSILPKSKVFAFSVDYNNGKNLDDLAQFLSTNFQAANLEEERAEKLLYFIRKTLTSMLEKRVEMENKLVDSINWNEDMVVKLNGAINQVNDLEKEKTRIIKNSYRQIKEDVKKEVNTKIPEILRECAEMLNEDSDFRRVHIDLNEAMNDRIQEYMNHTVLPKFYTSLKGWISESKEEFSQSQYFLEEMGDGFNTMYGKDRMHLECDFRVLDDWSRDADRLTSGTHIDDVNILMRHTPAQLLLKSAGKLFGAIGQNNTALYTRYKKFLETQDYEDVTASISRKFLSQFELFEKSIDRDISMFFRNALGVLNDAVEEAHTEIKESKESLEKMREKPELIRDPINLFEVRLRMYEWMLNARDINNIPQLDSVKSS</sequence>
<dbReference type="InterPro" id="IPR051943">
    <property type="entry name" value="TRAFAC_Dynamin-like_GTPase"/>
</dbReference>
<keyword evidence="4" id="KW-1185">Reference proteome</keyword>
<accession>A0A372LAM8</accession>
<reference evidence="3 4" key="1">
    <citation type="submission" date="2018-08" db="EMBL/GenBank/DDBJ databases">
        <title>Bacillus chawlae sp. nov., Bacillus glennii sp. nov., and Bacillus saganii sp. nov. Isolated from the Vehicle Assembly Building at Kennedy Space Center where the Viking Spacecraft were Assembled.</title>
        <authorList>
            <person name="Seuylemezian A."/>
            <person name="Vaishampayan P."/>
        </authorList>
    </citation>
    <scope>NUCLEOTIDE SEQUENCE [LARGE SCALE GENOMIC DNA]</scope>
    <source>
        <strain evidence="3 4">V44-8</strain>
    </source>
</reference>
<dbReference type="Gene3D" id="1.25.40.10">
    <property type="entry name" value="Tetratricopeptide repeat domain"/>
    <property type="match status" value="1"/>
</dbReference>
<feature type="coiled-coil region" evidence="1">
    <location>
        <begin position="623"/>
        <end position="650"/>
    </location>
</feature>
<keyword evidence="1" id="KW-0175">Coiled coil</keyword>
<dbReference type="SUPFAM" id="SSF52540">
    <property type="entry name" value="P-loop containing nucleoside triphosphate hydrolases"/>
    <property type="match status" value="1"/>
</dbReference>
<dbReference type="OrthoDB" id="2953146at2"/>
<dbReference type="Proteomes" id="UP000262939">
    <property type="component" value="Unassembled WGS sequence"/>
</dbReference>
<dbReference type="Pfam" id="PF00350">
    <property type="entry name" value="Dynamin_N"/>
    <property type="match status" value="1"/>
</dbReference>
<comment type="caution">
    <text evidence="3">The sequence shown here is derived from an EMBL/GenBank/DDBJ whole genome shotgun (WGS) entry which is preliminary data.</text>
</comment>
<dbReference type="InterPro" id="IPR027417">
    <property type="entry name" value="P-loop_NTPase"/>
</dbReference>
<name>A0A372LAM8_9BACI</name>
<dbReference type="AlphaFoldDB" id="A0A372LAM8"/>
<evidence type="ECO:0000313" key="3">
    <source>
        <dbReference type="EMBL" id="RFU62851.1"/>
    </source>
</evidence>
<organism evidence="3 4">
    <name type="scientific">Peribacillus glennii</name>
    <dbReference type="NCBI Taxonomy" id="2303991"/>
    <lineage>
        <taxon>Bacteria</taxon>
        <taxon>Bacillati</taxon>
        <taxon>Bacillota</taxon>
        <taxon>Bacilli</taxon>
        <taxon>Bacillales</taxon>
        <taxon>Bacillaceae</taxon>
        <taxon>Peribacillus</taxon>
    </lineage>
</organism>
<dbReference type="Gene3D" id="3.40.50.300">
    <property type="entry name" value="P-loop containing nucleotide triphosphate hydrolases"/>
    <property type="match status" value="1"/>
</dbReference>
<dbReference type="SUPFAM" id="SSF48452">
    <property type="entry name" value="TPR-like"/>
    <property type="match status" value="1"/>
</dbReference>
<dbReference type="PANTHER" id="PTHR43681">
    <property type="entry name" value="TRANSMEMBRANE GTPASE FZO"/>
    <property type="match status" value="1"/>
</dbReference>
<evidence type="ECO:0000256" key="1">
    <source>
        <dbReference type="SAM" id="Coils"/>
    </source>
</evidence>
<dbReference type="PANTHER" id="PTHR43681:SF1">
    <property type="entry name" value="SARCALUMENIN"/>
    <property type="match status" value="1"/>
</dbReference>
<dbReference type="InterPro" id="IPR045063">
    <property type="entry name" value="Dynamin_N"/>
</dbReference>
<proteinExistence type="predicted"/>
<evidence type="ECO:0000313" key="4">
    <source>
        <dbReference type="Proteomes" id="UP000262939"/>
    </source>
</evidence>